<dbReference type="Proteomes" id="UP000673552">
    <property type="component" value="Unassembled WGS sequence"/>
</dbReference>
<dbReference type="SMART" id="SM00064">
    <property type="entry name" value="FYVE"/>
    <property type="match status" value="1"/>
</dbReference>
<evidence type="ECO:0000256" key="6">
    <source>
        <dbReference type="SAM" id="MobiDB-lite"/>
    </source>
</evidence>
<evidence type="ECO:0000256" key="4">
    <source>
        <dbReference type="PROSITE-ProRule" id="PRU00091"/>
    </source>
</evidence>
<dbReference type="Gene3D" id="3.30.40.10">
    <property type="entry name" value="Zinc/RING finger domain, C3HC4 (zinc finger)"/>
    <property type="match status" value="1"/>
</dbReference>
<reference evidence="9" key="2">
    <citation type="journal article" date="2021" name="Sci. Data">
        <title>Chromosome-scale genome sequencing, assembly and annotation of six genomes from subfamily Leishmaniinae.</title>
        <authorList>
            <person name="Almutairi H."/>
            <person name="Urbaniak M.D."/>
            <person name="Bates M.D."/>
            <person name="Jariyapan N."/>
            <person name="Kwakye-Nuako G."/>
            <person name="Thomaz Soccol V."/>
            <person name="Al-Salem W.S."/>
            <person name="Dillon R.J."/>
            <person name="Bates P.A."/>
            <person name="Gatherer D."/>
        </authorList>
    </citation>
    <scope>NUCLEOTIDE SEQUENCE [LARGE SCALE GENOMIC DNA]</scope>
</reference>
<name>A0A836GLY9_9TRYP</name>
<evidence type="ECO:0000313" key="9">
    <source>
        <dbReference type="Proteomes" id="UP000673552"/>
    </source>
</evidence>
<evidence type="ECO:0000259" key="7">
    <source>
        <dbReference type="PROSITE" id="PS50178"/>
    </source>
</evidence>
<dbReference type="InterPro" id="IPR013083">
    <property type="entry name" value="Znf_RING/FYVE/PHD"/>
</dbReference>
<dbReference type="InterPro" id="IPR000306">
    <property type="entry name" value="Znf_FYVE"/>
</dbReference>
<dbReference type="OrthoDB" id="267838at2759"/>
<dbReference type="KEGG" id="lmat:92517689"/>
<feature type="coiled-coil region" evidence="5">
    <location>
        <begin position="92"/>
        <end position="147"/>
    </location>
</feature>
<dbReference type="PROSITE" id="PS50178">
    <property type="entry name" value="ZF_FYVE"/>
    <property type="match status" value="1"/>
</dbReference>
<keyword evidence="1" id="KW-0479">Metal-binding</keyword>
<reference evidence="9" key="1">
    <citation type="journal article" date="2021" name="Microbiol. Resour. Announc.">
        <title>LGAAP: Leishmaniinae Genome Assembly and Annotation Pipeline.</title>
        <authorList>
            <person name="Almutairi H."/>
            <person name="Urbaniak M.D."/>
            <person name="Bates M.D."/>
            <person name="Jariyapan N."/>
            <person name="Kwakye-Nuako G."/>
            <person name="Thomaz-Soccol V."/>
            <person name="Al-Salem W.S."/>
            <person name="Dillon R.J."/>
            <person name="Bates P.A."/>
            <person name="Gatherer D."/>
        </authorList>
    </citation>
    <scope>NUCLEOTIDE SEQUENCE [LARGE SCALE GENOMIC DNA]</scope>
</reference>
<dbReference type="EMBL" id="JAFEUZ010000012">
    <property type="protein sequence ID" value="KAG5484452.1"/>
    <property type="molecule type" value="Genomic_DNA"/>
</dbReference>
<dbReference type="SUPFAM" id="SSF57903">
    <property type="entry name" value="FYVE/PHD zinc finger"/>
    <property type="match status" value="1"/>
</dbReference>
<proteinExistence type="predicted"/>
<feature type="coiled-coil region" evidence="5">
    <location>
        <begin position="195"/>
        <end position="233"/>
    </location>
</feature>
<dbReference type="GO" id="GO:0008270">
    <property type="term" value="F:zinc ion binding"/>
    <property type="evidence" value="ECO:0007669"/>
    <property type="project" value="UniProtKB-KW"/>
</dbReference>
<dbReference type="Pfam" id="PF01363">
    <property type="entry name" value="FYVE"/>
    <property type="match status" value="1"/>
</dbReference>
<organism evidence="8 9">
    <name type="scientific">Leishmania martiniquensis</name>
    <dbReference type="NCBI Taxonomy" id="1580590"/>
    <lineage>
        <taxon>Eukaryota</taxon>
        <taxon>Discoba</taxon>
        <taxon>Euglenozoa</taxon>
        <taxon>Kinetoplastea</taxon>
        <taxon>Metakinetoplastina</taxon>
        <taxon>Trypanosomatida</taxon>
        <taxon>Trypanosomatidae</taxon>
        <taxon>Leishmaniinae</taxon>
        <taxon>Leishmania</taxon>
    </lineage>
</organism>
<gene>
    <name evidence="8" type="ORF">LSCM1_07821</name>
</gene>
<evidence type="ECO:0000256" key="2">
    <source>
        <dbReference type="ARBA" id="ARBA00022771"/>
    </source>
</evidence>
<feature type="coiled-coil region" evidence="5">
    <location>
        <begin position="409"/>
        <end position="485"/>
    </location>
</feature>
<feature type="region of interest" description="Disordered" evidence="6">
    <location>
        <begin position="634"/>
        <end position="656"/>
    </location>
</feature>
<dbReference type="InterPro" id="IPR017455">
    <property type="entry name" value="Znf_FYVE-rel"/>
</dbReference>
<dbReference type="AlphaFoldDB" id="A0A836GLY9"/>
<feature type="compositionally biased region" description="Basic and acidic residues" evidence="6">
    <location>
        <begin position="635"/>
        <end position="644"/>
    </location>
</feature>
<keyword evidence="9" id="KW-1185">Reference proteome</keyword>
<keyword evidence="5" id="KW-0175">Coiled coil</keyword>
<evidence type="ECO:0000256" key="3">
    <source>
        <dbReference type="ARBA" id="ARBA00022833"/>
    </source>
</evidence>
<dbReference type="InterPro" id="IPR011011">
    <property type="entry name" value="Znf_FYVE_PHD"/>
</dbReference>
<evidence type="ECO:0000256" key="1">
    <source>
        <dbReference type="ARBA" id="ARBA00022723"/>
    </source>
</evidence>
<evidence type="ECO:0000256" key="5">
    <source>
        <dbReference type="SAM" id="Coils"/>
    </source>
</evidence>
<accession>A0A836GLY9</accession>
<comment type="caution">
    <text evidence="8">The sequence shown here is derived from an EMBL/GenBank/DDBJ whole genome shotgun (WGS) entry which is preliminary data.</text>
</comment>
<feature type="coiled-coil region" evidence="5">
    <location>
        <begin position="533"/>
        <end position="607"/>
    </location>
</feature>
<keyword evidence="3" id="KW-0862">Zinc</keyword>
<sequence length="886" mass="98940">MSRGTSSFQAVPENQWPAPSSIRHCTQCGKPFGLFQAADNCHGCGHVCCPGCLTERLVLPGQPGSPPVPVCTSCAKAIKRTLEEAEMAVHRCHLLEEMLNEQATQAEKLRHELREQREENKLLMHEKESLKATIARMEIEAEVAAAKLATAAAAATVCASTPAHSPVASPSKADTAMHLNASTSAESAATMEEALNKKKRQLDVREATLKDALKKVSADAAKIADQRAALQEQEKLMTSQLTAQFTSLFEEERQRLEDLCVDAITDVQRKYMGWVAQQQDGALERRRRYEQAMEEHQLRVTAELAEVREERDALQRELESQRVQLAELKESASRVAVEGQMEAKTAALSSPCPKEKKPLEEAVEEGAACAAAAERQCHATQTELDSTNPLCDEERRASGDAAAADAALQQRLQESMEALKRDMRSKEQEWERAKAAAVATAESTARLVERKQLELEVEKVRQRSRKELEEAVRRAKQDRDAAVYEIRGLHQREKEEWLSEMRHLRGIRREEEVRRQRQDNAWRGEKAALQKKCDELAVRLEERMATARQLQQQLRDVKAELSDLKRSARDKGNAALEERRKCAHAAAAALQRSASALLEEVKEGQERMLAEQAGALALLNESMQQLVNASCAASKPRDVGRRDATQSPPMELEGTRQEAEAALEKWSGMRESVVGMVAEANEGGAELSTLGDMIQSQQRAFTELQQQHQRTLDELLAARAAASPSTEPLDAVAPAVNDACYDTLIRLEQGWVQQRAITESLYLRTLYAVMEREWTLAIDSITSSLAVEAERQRGSRLRNAKVLENTTSTIKEVQSSLRLRTQELLQREADIEERERRVQKKKKRVDDVCRSLYVVAQELRQKYLGAAENAAVEEVMTSARSPSESL</sequence>
<dbReference type="RefSeq" id="XP_067180390.1">
    <property type="nucleotide sequence ID" value="XM_067325177.1"/>
</dbReference>
<keyword evidence="2 4" id="KW-0863">Zinc-finger</keyword>
<evidence type="ECO:0000313" key="8">
    <source>
        <dbReference type="EMBL" id="KAG5484452.1"/>
    </source>
</evidence>
<feature type="coiled-coil region" evidence="5">
    <location>
        <begin position="279"/>
        <end position="331"/>
    </location>
</feature>
<dbReference type="GeneID" id="92517689"/>
<protein>
    <recommendedName>
        <fullName evidence="7">FYVE-type domain-containing protein</fullName>
    </recommendedName>
</protein>
<feature type="domain" description="FYVE-type" evidence="7">
    <location>
        <begin position="19"/>
        <end position="79"/>
    </location>
</feature>